<dbReference type="EMBL" id="HACG01051539">
    <property type="protein sequence ID" value="CEK98410.1"/>
    <property type="molecule type" value="Transcribed_RNA"/>
</dbReference>
<reference evidence="2" key="1">
    <citation type="submission" date="2014-12" db="EMBL/GenBank/DDBJ databases">
        <title>Insight into the proteome of Arion vulgaris.</title>
        <authorList>
            <person name="Aradska J."/>
            <person name="Bulat T."/>
            <person name="Smidak R."/>
            <person name="Sarate P."/>
            <person name="Gangsoo J."/>
            <person name="Sialana F."/>
            <person name="Bilban M."/>
            <person name="Lubec G."/>
        </authorList>
    </citation>
    <scope>NUCLEOTIDE SEQUENCE</scope>
    <source>
        <tissue evidence="2">Skin</tissue>
    </source>
</reference>
<name>A0A0B7C1V7_9EUPU</name>
<gene>
    <name evidence="2" type="primary">ORF218641</name>
</gene>
<sequence length="71" mass="7733">QKIMSVINISKRQPDILKSPEDAPSTMPTAIHDEVVKDAFAPLDMQRTSLAGNHAPRGGLPSHELLAKHSH</sequence>
<dbReference type="AlphaFoldDB" id="A0A0B7C1V7"/>
<accession>A0A0B7C1V7</accession>
<protein>
    <submittedName>
        <fullName evidence="2">Uncharacterized protein</fullName>
    </submittedName>
</protein>
<feature type="non-terminal residue" evidence="2">
    <location>
        <position position="1"/>
    </location>
</feature>
<proteinExistence type="predicted"/>
<evidence type="ECO:0000313" key="2">
    <source>
        <dbReference type="EMBL" id="CEK98410.1"/>
    </source>
</evidence>
<feature type="non-terminal residue" evidence="2">
    <location>
        <position position="71"/>
    </location>
</feature>
<feature type="region of interest" description="Disordered" evidence="1">
    <location>
        <begin position="49"/>
        <end position="71"/>
    </location>
</feature>
<evidence type="ECO:0000256" key="1">
    <source>
        <dbReference type="SAM" id="MobiDB-lite"/>
    </source>
</evidence>
<organism evidence="2">
    <name type="scientific">Arion vulgaris</name>
    <dbReference type="NCBI Taxonomy" id="1028688"/>
    <lineage>
        <taxon>Eukaryota</taxon>
        <taxon>Metazoa</taxon>
        <taxon>Spiralia</taxon>
        <taxon>Lophotrochozoa</taxon>
        <taxon>Mollusca</taxon>
        <taxon>Gastropoda</taxon>
        <taxon>Heterobranchia</taxon>
        <taxon>Euthyneura</taxon>
        <taxon>Panpulmonata</taxon>
        <taxon>Eupulmonata</taxon>
        <taxon>Stylommatophora</taxon>
        <taxon>Helicina</taxon>
        <taxon>Arionoidea</taxon>
        <taxon>Arionidae</taxon>
        <taxon>Arion</taxon>
    </lineage>
</organism>